<organism evidence="13 14">
    <name type="scientific">Vitrella brassicaformis (strain CCMP3155)</name>
    <dbReference type="NCBI Taxonomy" id="1169540"/>
    <lineage>
        <taxon>Eukaryota</taxon>
        <taxon>Sar</taxon>
        <taxon>Alveolata</taxon>
        <taxon>Colpodellida</taxon>
        <taxon>Vitrellaceae</taxon>
        <taxon>Vitrella</taxon>
    </lineage>
</organism>
<dbReference type="GO" id="GO:0005789">
    <property type="term" value="C:endoplasmic reticulum membrane"/>
    <property type="evidence" value="ECO:0007669"/>
    <property type="project" value="UniProtKB-SubCell"/>
</dbReference>
<feature type="region of interest" description="Disordered" evidence="11">
    <location>
        <begin position="1"/>
        <end position="154"/>
    </location>
</feature>
<evidence type="ECO:0000313" key="13">
    <source>
        <dbReference type="EMBL" id="CEM19473.1"/>
    </source>
</evidence>
<feature type="transmembrane region" description="Helical" evidence="12">
    <location>
        <begin position="345"/>
        <end position="369"/>
    </location>
</feature>
<evidence type="ECO:0000313" key="14">
    <source>
        <dbReference type="Proteomes" id="UP000041254"/>
    </source>
</evidence>
<comment type="similarity">
    <text evidence="3">Belongs to the YIF1 family.</text>
</comment>
<evidence type="ECO:0000256" key="4">
    <source>
        <dbReference type="ARBA" id="ARBA00022448"/>
    </source>
</evidence>
<dbReference type="GO" id="GO:0006888">
    <property type="term" value="P:endoplasmic reticulum to Golgi vesicle-mediated transport"/>
    <property type="evidence" value="ECO:0007669"/>
    <property type="project" value="InterPro"/>
</dbReference>
<feature type="region of interest" description="Disordered" evidence="11">
    <location>
        <begin position="243"/>
        <end position="270"/>
    </location>
</feature>
<keyword evidence="9" id="KW-0333">Golgi apparatus</keyword>
<comment type="subcellular location">
    <subcellularLocation>
        <location evidence="1">Endoplasmic reticulum membrane</location>
        <topology evidence="1">Multi-pass membrane protein</topology>
    </subcellularLocation>
    <subcellularLocation>
        <location evidence="2">Golgi apparatus membrane</location>
        <topology evidence="2">Multi-pass membrane protein</topology>
    </subcellularLocation>
</comment>
<evidence type="ECO:0000256" key="11">
    <source>
        <dbReference type="SAM" id="MobiDB-lite"/>
    </source>
</evidence>
<evidence type="ECO:0000256" key="9">
    <source>
        <dbReference type="ARBA" id="ARBA00023034"/>
    </source>
</evidence>
<dbReference type="OMA" id="KAMMQMM"/>
<evidence type="ECO:0000256" key="3">
    <source>
        <dbReference type="ARBA" id="ARBA00009727"/>
    </source>
</evidence>
<evidence type="ECO:0000256" key="1">
    <source>
        <dbReference type="ARBA" id="ARBA00004477"/>
    </source>
</evidence>
<evidence type="ECO:0000256" key="8">
    <source>
        <dbReference type="ARBA" id="ARBA00022989"/>
    </source>
</evidence>
<feature type="compositionally biased region" description="Polar residues" evidence="11">
    <location>
        <begin position="99"/>
        <end position="116"/>
    </location>
</feature>
<dbReference type="GO" id="GO:0005793">
    <property type="term" value="C:endoplasmic reticulum-Golgi intermediate compartment"/>
    <property type="evidence" value="ECO:0007669"/>
    <property type="project" value="TreeGrafter"/>
</dbReference>
<feature type="transmembrane region" description="Helical" evidence="12">
    <location>
        <begin position="312"/>
        <end position="333"/>
    </location>
</feature>
<reference evidence="13 14" key="1">
    <citation type="submission" date="2014-11" db="EMBL/GenBank/DDBJ databases">
        <authorList>
            <person name="Zhu J."/>
            <person name="Qi W."/>
            <person name="Song R."/>
        </authorList>
    </citation>
    <scope>NUCLEOTIDE SEQUENCE [LARGE SCALE GENOMIC DNA]</scope>
</reference>
<sequence>MRPPVKSPFGLNPRGAANRQMPGVAAGGDDLQWHQSSSFTSPDQQMPTGVPHPSAMPASRTVNLGPHPSGPTMTNRSHHHSGMGMAMNGGGALAGPEASQPSSGPVSSPWAPQQPSHRAPHHHPYHPSQDGSDQPGGFASQPPMQQGGGVGVGQGGIGGVGQAVQMVGMGMGMDPQLSNAVAGFALKGMAEGLGIREEQFKELKGWWPASLVALSRYFQVSHSYVLSKLLFLLCPFIKQQSFGRGGRSPQSAGADQWSPGGGISEPTNKQSSDVTQLDLYIPLMAYITYILAFGLTKGTLANFHPELLGARATYAGIVVFLEVLAAKLGFYLGGGKGSQVLWLDMVAVAAYKFVSLVLIVAVGLVIVALTGKFHRVLFWIAFSYLSLCAAFVTWKFLEAQQPHQTSTASEWGVKSGGSLPTKYLIMGLALLQVPLCFFLTPRFETPGATTI</sequence>
<proteinExistence type="inferred from homology"/>
<keyword evidence="5 12" id="KW-0812">Transmembrane</keyword>
<dbReference type="GO" id="GO:0000139">
    <property type="term" value="C:Golgi membrane"/>
    <property type="evidence" value="ECO:0007669"/>
    <property type="project" value="UniProtKB-SubCell"/>
</dbReference>
<evidence type="ECO:0000256" key="12">
    <source>
        <dbReference type="SAM" id="Phobius"/>
    </source>
</evidence>
<dbReference type="EMBL" id="CDMY01000513">
    <property type="protein sequence ID" value="CEM19473.1"/>
    <property type="molecule type" value="Genomic_DNA"/>
</dbReference>
<gene>
    <name evidence="13" type="ORF">Vbra_16405</name>
</gene>
<feature type="compositionally biased region" description="Polar residues" evidence="11">
    <location>
        <begin position="243"/>
        <end position="253"/>
    </location>
</feature>
<feature type="transmembrane region" description="Helical" evidence="12">
    <location>
        <begin position="423"/>
        <end position="440"/>
    </location>
</feature>
<dbReference type="Proteomes" id="UP000041254">
    <property type="component" value="Unassembled WGS sequence"/>
</dbReference>
<evidence type="ECO:0000256" key="7">
    <source>
        <dbReference type="ARBA" id="ARBA00022927"/>
    </source>
</evidence>
<evidence type="ECO:0000256" key="2">
    <source>
        <dbReference type="ARBA" id="ARBA00004653"/>
    </source>
</evidence>
<dbReference type="PhylomeDB" id="A0A0G4FWG6"/>
<keyword evidence="10 12" id="KW-0472">Membrane</keyword>
<dbReference type="OrthoDB" id="337750at2759"/>
<feature type="transmembrane region" description="Helical" evidence="12">
    <location>
        <begin position="376"/>
        <end position="397"/>
    </location>
</feature>
<keyword evidence="8 12" id="KW-1133">Transmembrane helix</keyword>
<dbReference type="PANTHER" id="PTHR14083:SF0">
    <property type="entry name" value="YIP1D-INTERACTING FACTOR 1, ISOFORM C"/>
    <property type="match status" value="1"/>
</dbReference>
<feature type="compositionally biased region" description="Polar residues" evidence="11">
    <location>
        <begin position="33"/>
        <end position="47"/>
    </location>
</feature>
<accession>A0A0G4FWG6</accession>
<name>A0A0G4FWG6_VITBC</name>
<keyword evidence="4" id="KW-0813">Transport</keyword>
<dbReference type="STRING" id="1169540.A0A0G4FWG6"/>
<evidence type="ECO:0000256" key="5">
    <source>
        <dbReference type="ARBA" id="ARBA00022692"/>
    </source>
</evidence>
<dbReference type="AlphaFoldDB" id="A0A0G4FWG6"/>
<keyword evidence="14" id="KW-1185">Reference proteome</keyword>
<protein>
    <submittedName>
        <fullName evidence="13">Uncharacterized protein</fullName>
    </submittedName>
</protein>
<evidence type="ECO:0000256" key="6">
    <source>
        <dbReference type="ARBA" id="ARBA00022824"/>
    </source>
</evidence>
<dbReference type="Pfam" id="PF03878">
    <property type="entry name" value="YIF1"/>
    <property type="match status" value="1"/>
</dbReference>
<feature type="transmembrane region" description="Helical" evidence="12">
    <location>
        <begin position="279"/>
        <end position="300"/>
    </location>
</feature>
<evidence type="ECO:0000256" key="10">
    <source>
        <dbReference type="ARBA" id="ARBA00023136"/>
    </source>
</evidence>
<keyword evidence="6" id="KW-0256">Endoplasmic reticulum</keyword>
<dbReference type="InterPro" id="IPR005578">
    <property type="entry name" value="Yif1_fam"/>
</dbReference>
<dbReference type="PANTHER" id="PTHR14083">
    <property type="entry name" value="YIP1 INTERACTING FACTOR HOMOLOG YIF1 PROTEIN"/>
    <property type="match status" value="1"/>
</dbReference>
<dbReference type="InParanoid" id="A0A0G4FWG6"/>
<dbReference type="VEuPathDB" id="CryptoDB:Vbra_16405"/>
<dbReference type="GO" id="GO:0015031">
    <property type="term" value="P:protein transport"/>
    <property type="evidence" value="ECO:0007669"/>
    <property type="project" value="UniProtKB-KW"/>
</dbReference>
<keyword evidence="7" id="KW-0653">Protein transport</keyword>
<dbReference type="GO" id="GO:0030134">
    <property type="term" value="C:COPII-coated ER to Golgi transport vesicle"/>
    <property type="evidence" value="ECO:0007669"/>
    <property type="project" value="TreeGrafter"/>
</dbReference>